<keyword evidence="4" id="KW-1185">Reference proteome</keyword>
<evidence type="ECO:0008006" key="5">
    <source>
        <dbReference type="Google" id="ProtNLM"/>
    </source>
</evidence>
<evidence type="ECO:0000313" key="4">
    <source>
        <dbReference type="Proteomes" id="UP001372338"/>
    </source>
</evidence>
<evidence type="ECO:0000256" key="2">
    <source>
        <dbReference type="SAM" id="MobiDB-lite"/>
    </source>
</evidence>
<dbReference type="AlphaFoldDB" id="A0AAN9IWA4"/>
<accession>A0AAN9IWA4</accession>
<dbReference type="Proteomes" id="UP001372338">
    <property type="component" value="Unassembled WGS sequence"/>
</dbReference>
<reference evidence="3 4" key="1">
    <citation type="submission" date="2024-01" db="EMBL/GenBank/DDBJ databases">
        <title>The genomes of 5 underutilized Papilionoideae crops provide insights into root nodulation and disease resistanc.</title>
        <authorList>
            <person name="Yuan L."/>
        </authorList>
    </citation>
    <scope>NUCLEOTIDE SEQUENCE [LARGE SCALE GENOMIC DNA]</scope>
    <source>
        <strain evidence="3">ZHUSHIDOU_FW_LH</strain>
        <tissue evidence="3">Leaf</tissue>
    </source>
</reference>
<feature type="region of interest" description="Disordered" evidence="2">
    <location>
        <begin position="222"/>
        <end position="241"/>
    </location>
</feature>
<protein>
    <recommendedName>
        <fullName evidence="5">Transposase, Ptta/En/Spm, plant</fullName>
    </recommendedName>
</protein>
<dbReference type="EMBL" id="JAYWIO010000001">
    <property type="protein sequence ID" value="KAK7287126.1"/>
    <property type="molecule type" value="Genomic_DNA"/>
</dbReference>
<organism evidence="3 4">
    <name type="scientific">Crotalaria pallida</name>
    <name type="common">Smooth rattlebox</name>
    <name type="synonym">Crotalaria striata</name>
    <dbReference type="NCBI Taxonomy" id="3830"/>
    <lineage>
        <taxon>Eukaryota</taxon>
        <taxon>Viridiplantae</taxon>
        <taxon>Streptophyta</taxon>
        <taxon>Embryophyta</taxon>
        <taxon>Tracheophyta</taxon>
        <taxon>Spermatophyta</taxon>
        <taxon>Magnoliopsida</taxon>
        <taxon>eudicotyledons</taxon>
        <taxon>Gunneridae</taxon>
        <taxon>Pentapetalae</taxon>
        <taxon>rosids</taxon>
        <taxon>fabids</taxon>
        <taxon>Fabales</taxon>
        <taxon>Fabaceae</taxon>
        <taxon>Papilionoideae</taxon>
        <taxon>50 kb inversion clade</taxon>
        <taxon>genistoids sensu lato</taxon>
        <taxon>core genistoids</taxon>
        <taxon>Crotalarieae</taxon>
        <taxon>Crotalaria</taxon>
    </lineage>
</organism>
<keyword evidence="1" id="KW-0175">Coiled coil</keyword>
<evidence type="ECO:0000256" key="1">
    <source>
        <dbReference type="SAM" id="Coils"/>
    </source>
</evidence>
<dbReference type="Pfam" id="PF03004">
    <property type="entry name" value="Transposase_24"/>
    <property type="match status" value="1"/>
</dbReference>
<dbReference type="InterPro" id="IPR004252">
    <property type="entry name" value="Probable_transposase_24"/>
</dbReference>
<proteinExistence type="predicted"/>
<sequence>MVRDLARPSFFPPGLVGDDIAEIIKARYSGAWPTWSHVPKATRKEWLELFEEKINMKRPTCMDVLGRTKKKKDGRWVGKAEEVAERVQRRRMEALENGEGTSSSQNSVALLSENAIYLEVVGGRNKKGNVFGLGGLGDQYIKETYGTPFDAQLPTSHYVQKIANLEDTIVNLKDTVHDLESTIKERDKERDSKLEDIHATLQLVLDHLGLTLPETFVNTMRTTESSAHHPDDEDSDDAIGDDYVSSAL</sequence>
<evidence type="ECO:0000313" key="3">
    <source>
        <dbReference type="EMBL" id="KAK7287126.1"/>
    </source>
</evidence>
<comment type="caution">
    <text evidence="3">The sequence shown here is derived from an EMBL/GenBank/DDBJ whole genome shotgun (WGS) entry which is preliminary data.</text>
</comment>
<gene>
    <name evidence="3" type="ORF">RIF29_00188</name>
</gene>
<name>A0AAN9IWA4_CROPI</name>
<feature type="coiled-coil region" evidence="1">
    <location>
        <begin position="162"/>
        <end position="189"/>
    </location>
</feature>